<evidence type="ECO:0000259" key="6">
    <source>
        <dbReference type="PROSITE" id="PS51745"/>
    </source>
</evidence>
<dbReference type="PANTHER" id="PTHR46183:SF8">
    <property type="entry name" value="PROTEIN CLMP1"/>
    <property type="match status" value="1"/>
</dbReference>
<feature type="region of interest" description="Disordered" evidence="5">
    <location>
        <begin position="195"/>
        <end position="266"/>
    </location>
</feature>
<organism evidence="7 8">
    <name type="scientific">Cicer arietinum</name>
    <name type="common">Chickpea</name>
    <name type="synonym">Garbanzo</name>
    <dbReference type="NCBI Taxonomy" id="3827"/>
    <lineage>
        <taxon>Eukaryota</taxon>
        <taxon>Viridiplantae</taxon>
        <taxon>Streptophyta</taxon>
        <taxon>Embryophyta</taxon>
        <taxon>Tracheophyta</taxon>
        <taxon>Spermatophyta</taxon>
        <taxon>Magnoliopsida</taxon>
        <taxon>eudicotyledons</taxon>
        <taxon>Gunneridae</taxon>
        <taxon>Pentapetalae</taxon>
        <taxon>rosids</taxon>
        <taxon>fabids</taxon>
        <taxon>Fabales</taxon>
        <taxon>Fabaceae</taxon>
        <taxon>Papilionoideae</taxon>
        <taxon>50 kb inversion clade</taxon>
        <taxon>NPAAA clade</taxon>
        <taxon>Hologalegina</taxon>
        <taxon>IRL clade</taxon>
        <taxon>Cicereae</taxon>
        <taxon>Cicer</taxon>
    </lineage>
</organism>
<dbReference type="InterPro" id="IPR011990">
    <property type="entry name" value="TPR-like_helical_dom_sf"/>
</dbReference>
<dbReference type="eggNOG" id="KOG4151">
    <property type="taxonomic scope" value="Eukaryota"/>
</dbReference>
<reference evidence="8" key="2">
    <citation type="submission" date="2025-08" db="UniProtKB">
        <authorList>
            <consortium name="RefSeq"/>
        </authorList>
    </citation>
    <scope>IDENTIFICATION</scope>
    <source>
        <tissue evidence="8">Etiolated seedlings</tissue>
    </source>
</reference>
<dbReference type="Pfam" id="PF00564">
    <property type="entry name" value="PB1"/>
    <property type="match status" value="1"/>
</dbReference>
<evidence type="ECO:0000313" key="7">
    <source>
        <dbReference type="Proteomes" id="UP000087171"/>
    </source>
</evidence>
<keyword evidence="2" id="KW-0677">Repeat</keyword>
<feature type="compositionally biased region" description="Basic and acidic residues" evidence="5">
    <location>
        <begin position="759"/>
        <end position="773"/>
    </location>
</feature>
<dbReference type="CDD" id="cd05992">
    <property type="entry name" value="PB1"/>
    <property type="match status" value="1"/>
</dbReference>
<dbReference type="AlphaFoldDB" id="A0A1S2YNU9"/>
<feature type="compositionally biased region" description="Basic and acidic residues" evidence="5">
    <location>
        <begin position="631"/>
        <end position="649"/>
    </location>
</feature>
<feature type="compositionally biased region" description="Polar residues" evidence="5">
    <location>
        <begin position="248"/>
        <end position="266"/>
    </location>
</feature>
<dbReference type="Gene3D" id="1.25.40.10">
    <property type="entry name" value="Tetratricopeptide repeat domain"/>
    <property type="match status" value="1"/>
</dbReference>
<dbReference type="GeneID" id="101490205"/>
<evidence type="ECO:0000256" key="1">
    <source>
        <dbReference type="ARBA" id="ARBA00011726"/>
    </source>
</evidence>
<dbReference type="KEGG" id="cam:101490205"/>
<dbReference type="PaxDb" id="3827-XP_004507657.1"/>
<dbReference type="SMART" id="SM00028">
    <property type="entry name" value="TPR"/>
    <property type="match status" value="3"/>
</dbReference>
<feature type="compositionally biased region" description="Low complexity" evidence="5">
    <location>
        <begin position="656"/>
        <end position="666"/>
    </location>
</feature>
<dbReference type="InterPro" id="IPR044517">
    <property type="entry name" value="PHOX1-4"/>
</dbReference>
<evidence type="ECO:0000256" key="5">
    <source>
        <dbReference type="SAM" id="MobiDB-lite"/>
    </source>
</evidence>
<dbReference type="RefSeq" id="XP_004507657.1">
    <property type="nucleotide sequence ID" value="XM_004507600.3"/>
</dbReference>
<evidence type="ECO:0000313" key="8">
    <source>
        <dbReference type="RefSeq" id="XP_004507657.1"/>
    </source>
</evidence>
<feature type="domain" description="PB1" evidence="6">
    <location>
        <begin position="283"/>
        <end position="375"/>
    </location>
</feature>
<feature type="repeat" description="TPR" evidence="4">
    <location>
        <begin position="113"/>
        <end position="146"/>
    </location>
</feature>
<keyword evidence="7" id="KW-1185">Reference proteome</keyword>
<protein>
    <submittedName>
        <fullName evidence="8">Protein CLMP1</fullName>
    </submittedName>
</protein>
<comment type="subunit">
    <text evidence="1">Homodimers and heterodimers.</text>
</comment>
<dbReference type="OrthoDB" id="2942533at2759"/>
<feature type="region of interest" description="Disordered" evidence="5">
    <location>
        <begin position="739"/>
        <end position="773"/>
    </location>
</feature>
<feature type="repeat" description="TPR" evidence="4">
    <location>
        <begin position="39"/>
        <end position="72"/>
    </location>
</feature>
<name>A0A1S2YNU9_CICAR</name>
<dbReference type="InterPro" id="IPR019734">
    <property type="entry name" value="TPR_rpt"/>
</dbReference>
<feature type="compositionally biased region" description="Basic and acidic residues" evidence="5">
    <location>
        <begin position="413"/>
        <end position="442"/>
    </location>
</feature>
<feature type="compositionally biased region" description="Basic and acidic residues" evidence="5">
    <location>
        <begin position="391"/>
        <end position="404"/>
    </location>
</feature>
<evidence type="ECO:0000256" key="4">
    <source>
        <dbReference type="PROSITE-ProRule" id="PRU00339"/>
    </source>
</evidence>
<dbReference type="PROSITE" id="PS51745">
    <property type="entry name" value="PB1"/>
    <property type="match status" value="1"/>
</dbReference>
<dbReference type="Proteomes" id="UP000087171">
    <property type="component" value="Chromosome Ca7"/>
</dbReference>
<dbReference type="InterPro" id="IPR053793">
    <property type="entry name" value="PB1-like"/>
</dbReference>
<dbReference type="SMART" id="SM00666">
    <property type="entry name" value="PB1"/>
    <property type="match status" value="1"/>
</dbReference>
<dbReference type="STRING" id="3827.A0A1S2YNU9"/>
<keyword evidence="3 4" id="KW-0802">TPR repeat</keyword>
<reference evidence="7" key="1">
    <citation type="journal article" date="2013" name="Nat. Biotechnol.">
        <title>Draft genome sequence of chickpea (Cicer arietinum) provides a resource for trait improvement.</title>
        <authorList>
            <person name="Varshney R.K."/>
            <person name="Song C."/>
            <person name="Saxena R.K."/>
            <person name="Azam S."/>
            <person name="Yu S."/>
            <person name="Sharpe A.G."/>
            <person name="Cannon S."/>
            <person name="Baek J."/>
            <person name="Rosen B.D."/>
            <person name="Tar'an B."/>
            <person name="Millan T."/>
            <person name="Zhang X."/>
            <person name="Ramsay L.D."/>
            <person name="Iwata A."/>
            <person name="Wang Y."/>
            <person name="Nelson W."/>
            <person name="Farmer A.D."/>
            <person name="Gaur P.M."/>
            <person name="Soderlund C."/>
            <person name="Penmetsa R.V."/>
            <person name="Xu C."/>
            <person name="Bharti A.K."/>
            <person name="He W."/>
            <person name="Winter P."/>
            <person name="Zhao S."/>
            <person name="Hane J.K."/>
            <person name="Carrasquilla-Garcia N."/>
            <person name="Condie J.A."/>
            <person name="Upadhyaya H.D."/>
            <person name="Luo M.C."/>
            <person name="Thudi M."/>
            <person name="Gowda C.L."/>
            <person name="Singh N.P."/>
            <person name="Lichtenzveig J."/>
            <person name="Gali K.K."/>
            <person name="Rubio J."/>
            <person name="Nadarajan N."/>
            <person name="Dolezel J."/>
            <person name="Bansal K.C."/>
            <person name="Xu X."/>
            <person name="Edwards D."/>
            <person name="Zhang G."/>
            <person name="Kahl G."/>
            <person name="Gil J."/>
            <person name="Singh K.B."/>
            <person name="Datta S.K."/>
            <person name="Jackson S.A."/>
            <person name="Wang J."/>
            <person name="Cook D.R."/>
        </authorList>
    </citation>
    <scope>NUCLEOTIDE SEQUENCE [LARGE SCALE GENOMIC DNA]</scope>
    <source>
        <strain evidence="7">cv. CDC Frontier</strain>
    </source>
</reference>
<dbReference type="PROSITE" id="PS50005">
    <property type="entry name" value="TPR"/>
    <property type="match status" value="2"/>
</dbReference>
<evidence type="ECO:0000256" key="3">
    <source>
        <dbReference type="ARBA" id="ARBA00022803"/>
    </source>
</evidence>
<proteinExistence type="predicted"/>
<feature type="region of interest" description="Disordered" evidence="5">
    <location>
        <begin position="631"/>
        <end position="673"/>
    </location>
</feature>
<dbReference type="SUPFAM" id="SSF48452">
    <property type="entry name" value="TPR-like"/>
    <property type="match status" value="2"/>
</dbReference>
<dbReference type="Gene3D" id="3.10.20.90">
    <property type="entry name" value="Phosphatidylinositol 3-kinase Catalytic Subunit, Chain A, domain 1"/>
    <property type="match status" value="1"/>
</dbReference>
<evidence type="ECO:0000256" key="2">
    <source>
        <dbReference type="ARBA" id="ARBA00022737"/>
    </source>
</evidence>
<gene>
    <name evidence="8" type="primary">LOC101490205</name>
</gene>
<feature type="region of interest" description="Disordered" evidence="5">
    <location>
        <begin position="379"/>
        <end position="442"/>
    </location>
</feature>
<dbReference type="InterPro" id="IPR000270">
    <property type="entry name" value="PB1_dom"/>
</dbReference>
<sequence>MGRSGGRKKKSGSVDNSASSAQTVNGGVELDSSIFLKKAHEMKEEGNKRFQNKDYAGALQHYENALRLTPKTHLDRAVFHSNRAACLMQMKPIDYESVISECTLALQVQPQYVRALLRRARAYEAVGKYEMAVQDVQSLLTADPNHRDALEIAQRLRTAFGPRQEAQQDLHSRPSPAALGASAVRGAPIAGLGPCLPARPSSKKGANPAVGSVVSPNSKVDKSQHVLLPTENGPETKTQLPKVALKPSNGTVKQPNSKNENQKEQLSYSSAIHGKLSEVAIRWRSLKLVYDHDIRLAQMPVNCSFRVLRDVVSKRFPSSNSVLIKYKDCDGDLVTITSTDELRLAESFVDNYLLKEPELGKSDSISVLRLHIVEVSPEQEPPLLEEEEEKLVENEATKEDESRSHSSLGEPVTEVHEVPDTEVDKLSKDASKEKPGATGDNECKEVEMDDWLFEFAQLFRSHVGIDPDAHIDLHELGMELCSEALEETVTSEEAQDLFDKAASKFQEVAALAFFNWGNVHMCAARKRIPLDESAGKEVVAEQLQVAYDWVKEKYSLAREKYEEALLIKPDFYEGLLALGQQQFEMAKLHWSFALAKKIDLSGWDPTETLQLFNSAEEKMKAATEMWEKLEEQRAKELKDPTATKKEELLRRRKKQGSATEGESSSAGGQGDISAEEAAEQAVVMRSQIHLFWGNMLFEKSQVECKLGMDGWKKNLDAATERFKLAGASEADISMVLKNHCSNGDAKGDDKKVQSPHPNKTGEGELEINKDNQV</sequence>
<accession>A0A1S2YNU9</accession>
<dbReference type="PANTHER" id="PTHR46183">
    <property type="entry name" value="PROTEIN CLMP1"/>
    <property type="match status" value="1"/>
</dbReference>
<dbReference type="SUPFAM" id="SSF54277">
    <property type="entry name" value="CAD &amp; PB1 domains"/>
    <property type="match status" value="1"/>
</dbReference>
<feature type="compositionally biased region" description="Basic residues" evidence="5">
    <location>
        <begin position="1"/>
        <end position="11"/>
    </location>
</feature>
<feature type="region of interest" description="Disordered" evidence="5">
    <location>
        <begin position="1"/>
        <end position="22"/>
    </location>
</feature>